<dbReference type="CDD" id="cd00130">
    <property type="entry name" value="PAS"/>
    <property type="match status" value="1"/>
</dbReference>
<dbReference type="SUPFAM" id="SSF47384">
    <property type="entry name" value="Homodimeric domain of signal transducing histidine kinase"/>
    <property type="match status" value="1"/>
</dbReference>
<dbReference type="RefSeq" id="WP_061473739.1">
    <property type="nucleotide sequence ID" value="NZ_CABJDH010000005.1"/>
</dbReference>
<dbReference type="SMART" id="SM00387">
    <property type="entry name" value="HATPase_c"/>
    <property type="match status" value="1"/>
</dbReference>
<dbReference type="SUPFAM" id="SSF55874">
    <property type="entry name" value="ATPase domain of HSP90 chaperone/DNA topoisomerase II/histidine kinase"/>
    <property type="match status" value="1"/>
</dbReference>
<gene>
    <name evidence="8" type="ORF">DW780_07685</name>
</gene>
<evidence type="ECO:0000256" key="2">
    <source>
        <dbReference type="ARBA" id="ARBA00012438"/>
    </source>
</evidence>
<dbReference type="InterPro" id="IPR035965">
    <property type="entry name" value="PAS-like_dom_sf"/>
</dbReference>
<evidence type="ECO:0000256" key="5">
    <source>
        <dbReference type="ARBA" id="ARBA00022777"/>
    </source>
</evidence>
<dbReference type="GO" id="GO:0000155">
    <property type="term" value="F:phosphorelay sensor kinase activity"/>
    <property type="evidence" value="ECO:0007669"/>
    <property type="project" value="InterPro"/>
</dbReference>
<keyword evidence="3" id="KW-0597">Phosphoprotein</keyword>
<dbReference type="PANTHER" id="PTHR43711">
    <property type="entry name" value="TWO-COMPONENT HISTIDINE KINASE"/>
    <property type="match status" value="1"/>
</dbReference>
<comment type="catalytic activity">
    <reaction evidence="1">
        <text>ATP + protein L-histidine = ADP + protein N-phospho-L-histidine.</text>
        <dbReference type="EC" id="2.7.13.3"/>
    </reaction>
</comment>
<dbReference type="EMBL" id="QSJP01000005">
    <property type="protein sequence ID" value="RHD89223.1"/>
    <property type="molecule type" value="Genomic_DNA"/>
</dbReference>
<dbReference type="InterPro" id="IPR003594">
    <property type="entry name" value="HATPase_dom"/>
</dbReference>
<reference evidence="8 9" key="1">
    <citation type="submission" date="2018-08" db="EMBL/GenBank/DDBJ databases">
        <title>A genome reference for cultivated species of the human gut microbiota.</title>
        <authorList>
            <person name="Zou Y."/>
            <person name="Xue W."/>
            <person name="Luo G."/>
        </authorList>
    </citation>
    <scope>NUCLEOTIDE SEQUENCE [LARGE SCALE GENOMIC DNA]</scope>
    <source>
        <strain evidence="8 9">AM30-26</strain>
    </source>
</reference>
<evidence type="ECO:0000256" key="1">
    <source>
        <dbReference type="ARBA" id="ARBA00000085"/>
    </source>
</evidence>
<dbReference type="PROSITE" id="PS50109">
    <property type="entry name" value="HIS_KIN"/>
    <property type="match status" value="1"/>
</dbReference>
<dbReference type="PANTHER" id="PTHR43711:SF31">
    <property type="entry name" value="HISTIDINE KINASE"/>
    <property type="match status" value="1"/>
</dbReference>
<evidence type="ECO:0000313" key="8">
    <source>
        <dbReference type="EMBL" id="RHD89223.1"/>
    </source>
</evidence>
<keyword evidence="4" id="KW-0808">Transferase</keyword>
<keyword evidence="6" id="KW-0902">Two-component regulatory system</keyword>
<dbReference type="InterPro" id="IPR013655">
    <property type="entry name" value="PAS_fold_3"/>
</dbReference>
<keyword evidence="7" id="KW-0472">Membrane</keyword>
<comment type="caution">
    <text evidence="8">The sequence shown here is derived from an EMBL/GenBank/DDBJ whole genome shotgun (WGS) entry which is preliminary data.</text>
</comment>
<evidence type="ECO:0000256" key="4">
    <source>
        <dbReference type="ARBA" id="ARBA00022679"/>
    </source>
</evidence>
<dbReference type="AlphaFoldDB" id="A0A139KAT3"/>
<organism evidence="8 9">
    <name type="scientific">Bacteroides thetaiotaomicron</name>
    <dbReference type="NCBI Taxonomy" id="818"/>
    <lineage>
        <taxon>Bacteria</taxon>
        <taxon>Pseudomonadati</taxon>
        <taxon>Bacteroidota</taxon>
        <taxon>Bacteroidia</taxon>
        <taxon>Bacteroidales</taxon>
        <taxon>Bacteroidaceae</taxon>
        <taxon>Bacteroides</taxon>
    </lineage>
</organism>
<protein>
    <recommendedName>
        <fullName evidence="2">histidine kinase</fullName>
        <ecNumber evidence="2">2.7.13.3</ecNumber>
    </recommendedName>
</protein>
<proteinExistence type="predicted"/>
<dbReference type="FunFam" id="1.10.287.130:FF:000001">
    <property type="entry name" value="Two-component sensor histidine kinase"/>
    <property type="match status" value="1"/>
</dbReference>
<dbReference type="Pfam" id="PF00512">
    <property type="entry name" value="HisKA"/>
    <property type="match status" value="1"/>
</dbReference>
<dbReference type="Gene3D" id="1.10.287.130">
    <property type="match status" value="1"/>
</dbReference>
<dbReference type="Gene3D" id="3.30.450.20">
    <property type="entry name" value="PAS domain"/>
    <property type="match status" value="2"/>
</dbReference>
<dbReference type="SMART" id="SM00388">
    <property type="entry name" value="HisKA"/>
    <property type="match status" value="1"/>
</dbReference>
<evidence type="ECO:0000313" key="9">
    <source>
        <dbReference type="Proteomes" id="UP000284785"/>
    </source>
</evidence>
<dbReference type="Pfam" id="PF02518">
    <property type="entry name" value="HATPase_c"/>
    <property type="match status" value="1"/>
</dbReference>
<evidence type="ECO:0000256" key="7">
    <source>
        <dbReference type="ARBA" id="ARBA00023136"/>
    </source>
</evidence>
<dbReference type="InterPro" id="IPR050736">
    <property type="entry name" value="Sensor_HK_Regulatory"/>
</dbReference>
<dbReference type="InterPro" id="IPR036890">
    <property type="entry name" value="HATPase_C_sf"/>
</dbReference>
<dbReference type="InterPro" id="IPR004358">
    <property type="entry name" value="Sig_transdc_His_kin-like_C"/>
</dbReference>
<dbReference type="Gene3D" id="3.30.565.10">
    <property type="entry name" value="Histidine kinase-like ATPase, C-terminal domain"/>
    <property type="match status" value="1"/>
</dbReference>
<dbReference type="InterPro" id="IPR003661">
    <property type="entry name" value="HisK_dim/P_dom"/>
</dbReference>
<dbReference type="SUPFAM" id="SSF55785">
    <property type="entry name" value="PYP-like sensor domain (PAS domain)"/>
    <property type="match status" value="1"/>
</dbReference>
<dbReference type="EC" id="2.7.13.3" evidence="2"/>
<dbReference type="InterPro" id="IPR005467">
    <property type="entry name" value="His_kinase_dom"/>
</dbReference>
<dbReference type="PRINTS" id="PR00344">
    <property type="entry name" value="BCTRLSENSOR"/>
</dbReference>
<dbReference type="Proteomes" id="UP000284785">
    <property type="component" value="Unassembled WGS sequence"/>
</dbReference>
<dbReference type="CDD" id="cd00082">
    <property type="entry name" value="HisKA"/>
    <property type="match status" value="1"/>
</dbReference>
<dbReference type="FunFam" id="3.30.565.10:FF:000006">
    <property type="entry name" value="Sensor histidine kinase WalK"/>
    <property type="match status" value="1"/>
</dbReference>
<dbReference type="PROSITE" id="PS50113">
    <property type="entry name" value="PAC"/>
    <property type="match status" value="1"/>
</dbReference>
<dbReference type="InterPro" id="IPR000700">
    <property type="entry name" value="PAS-assoc_C"/>
</dbReference>
<evidence type="ECO:0000256" key="6">
    <source>
        <dbReference type="ARBA" id="ARBA00023012"/>
    </source>
</evidence>
<dbReference type="InterPro" id="IPR000014">
    <property type="entry name" value="PAS"/>
</dbReference>
<sequence length="499" mass="57578">MEENKQTLYNDELLDILPDGVIIFNINGEVIQLNRQAQTELHVHSSANEMMPLSTNDLFKLLNNKEDILSVILEKIRQGEQTYSLPEHTFMQEQIDYTQFPIRGDFATIKEDGNLKKILFFFRNITVELTQEYILNTALQRTRIYPWYYDINRSEFTLDNRYFEHLGISAGENNTLTMEEYVNMIHPDDRQAMADAFIVQLSGMETFDKSVPFRLHRGDGTWEWFEGQSTYIANISGHPYRLVGICMSIQEYKDIENTLIKARKKAEESDRLKMAFLANMSHEIRTPLNAIVGFSDVIGSTYDELSEEERADFVRLISINSEHLVRLIDDVLDLSKIESNTIKFTFTDCSLQSLMMDIEKEQAMKPISEIEIRASFPNEDVYINTDATRLKQVVCNFINNARKFTEKGYIHFGYAVDPVNADFVNIFVEDTGSGIPQECQKDIFDRFYKVDTFKQGTGLGLSICKTIVEHLQGDISVESEMGRGSRFTVILPFERQAVN</sequence>
<dbReference type="Pfam" id="PF08447">
    <property type="entry name" value="PAS_3"/>
    <property type="match status" value="1"/>
</dbReference>
<name>A0A139KAT3_BACT4</name>
<accession>A0A139KAT3</accession>
<keyword evidence="5" id="KW-0418">Kinase</keyword>
<evidence type="ECO:0000256" key="3">
    <source>
        <dbReference type="ARBA" id="ARBA00022553"/>
    </source>
</evidence>
<dbReference type="InterPro" id="IPR036097">
    <property type="entry name" value="HisK_dim/P_sf"/>
</dbReference>